<dbReference type="SUPFAM" id="SSF63887">
    <property type="entry name" value="P-domain of calnexin/calreticulin"/>
    <property type="match status" value="1"/>
</dbReference>
<dbReference type="Pfam" id="PF00262">
    <property type="entry name" value="Calreticulin"/>
    <property type="match status" value="2"/>
</dbReference>
<dbReference type="InterPro" id="IPR009033">
    <property type="entry name" value="Calreticulin/calnexin_P_dom_sf"/>
</dbReference>
<evidence type="ECO:0000256" key="10">
    <source>
        <dbReference type="ARBA" id="ARBA00023186"/>
    </source>
</evidence>
<dbReference type="Proteomes" id="UP000605846">
    <property type="component" value="Unassembled WGS sequence"/>
</dbReference>
<evidence type="ECO:0000256" key="4">
    <source>
        <dbReference type="ARBA" id="ARBA00022729"/>
    </source>
</evidence>
<protein>
    <recommendedName>
        <fullName evidence="11">Calreticulin</fullName>
    </recommendedName>
</protein>
<keyword evidence="5" id="KW-0430">Lectin</keyword>
<evidence type="ECO:0000256" key="15">
    <source>
        <dbReference type="SAM" id="MobiDB-lite"/>
    </source>
</evidence>
<feature type="signal peptide" evidence="14">
    <location>
        <begin position="1"/>
        <end position="18"/>
    </location>
</feature>
<dbReference type="GO" id="GO:0051082">
    <property type="term" value="F:unfolded protein binding"/>
    <property type="evidence" value="ECO:0007669"/>
    <property type="project" value="InterPro"/>
</dbReference>
<dbReference type="SUPFAM" id="SSF49899">
    <property type="entry name" value="Concanavalin A-like lectins/glucanases"/>
    <property type="match status" value="1"/>
</dbReference>
<feature type="compositionally biased region" description="Basic and acidic residues" evidence="15">
    <location>
        <begin position="351"/>
        <end position="386"/>
    </location>
</feature>
<keyword evidence="8" id="KW-0862">Zinc</keyword>
<dbReference type="InterPro" id="IPR013320">
    <property type="entry name" value="ConA-like_dom_sf"/>
</dbReference>
<evidence type="ECO:0000313" key="17">
    <source>
        <dbReference type="Proteomes" id="UP000605846"/>
    </source>
</evidence>
<organism evidence="16 17">
    <name type="scientific">Apophysomyces ossiformis</name>
    <dbReference type="NCBI Taxonomy" id="679940"/>
    <lineage>
        <taxon>Eukaryota</taxon>
        <taxon>Fungi</taxon>
        <taxon>Fungi incertae sedis</taxon>
        <taxon>Mucoromycota</taxon>
        <taxon>Mucoromycotina</taxon>
        <taxon>Mucoromycetes</taxon>
        <taxon>Mucorales</taxon>
        <taxon>Mucorineae</taxon>
        <taxon>Mucoraceae</taxon>
        <taxon>Apophysomyces</taxon>
    </lineage>
</organism>
<feature type="region of interest" description="Disordered" evidence="15">
    <location>
        <begin position="211"/>
        <end position="250"/>
    </location>
</feature>
<evidence type="ECO:0000256" key="3">
    <source>
        <dbReference type="ARBA" id="ARBA00022723"/>
    </source>
</evidence>
<feature type="binding site" evidence="12">
    <location>
        <position position="127"/>
    </location>
    <ligand>
        <name>an alpha-D-glucoside</name>
        <dbReference type="ChEBI" id="CHEBI:22390"/>
    </ligand>
</feature>
<feature type="binding site" evidence="12">
    <location>
        <position position="108"/>
    </location>
    <ligand>
        <name>an alpha-D-glucoside</name>
        <dbReference type="ChEBI" id="CHEBI:22390"/>
    </ligand>
</feature>
<evidence type="ECO:0000256" key="9">
    <source>
        <dbReference type="ARBA" id="ARBA00022837"/>
    </source>
</evidence>
<evidence type="ECO:0000256" key="2">
    <source>
        <dbReference type="ARBA" id="ARBA00010983"/>
    </source>
</evidence>
<dbReference type="PIRSF" id="PIRSF002356">
    <property type="entry name" value="Calreticulin"/>
    <property type="match status" value="1"/>
</dbReference>
<dbReference type="GO" id="GO:0006457">
    <property type="term" value="P:protein folding"/>
    <property type="evidence" value="ECO:0007669"/>
    <property type="project" value="InterPro"/>
</dbReference>
<keyword evidence="10 11" id="KW-0143">Chaperone</keyword>
<feature type="region of interest" description="Disordered" evidence="15">
    <location>
        <begin position="351"/>
        <end position="431"/>
    </location>
</feature>
<gene>
    <name evidence="16" type="ORF">EC973_000686</name>
</gene>
<dbReference type="PRINTS" id="PR00626">
    <property type="entry name" value="CALRETICULIN"/>
</dbReference>
<comment type="similarity">
    <text evidence="2 11 14">Belongs to the calreticulin family.</text>
</comment>
<dbReference type="GO" id="GO:0005788">
    <property type="term" value="C:endoplasmic reticulum lumen"/>
    <property type="evidence" value="ECO:0007669"/>
    <property type="project" value="UniProtKB-SubCell"/>
</dbReference>
<dbReference type="PROSITE" id="PS00805">
    <property type="entry name" value="CALRETICULIN_REPEAT"/>
    <property type="match status" value="1"/>
</dbReference>
<feature type="binding site" evidence="12">
    <location>
        <position position="134"/>
    </location>
    <ligand>
        <name>an alpha-D-glucoside</name>
        <dbReference type="ChEBI" id="CHEBI:22390"/>
    </ligand>
</feature>
<feature type="binding site" evidence="12">
    <location>
        <position position="110"/>
    </location>
    <ligand>
        <name>an alpha-D-glucoside</name>
        <dbReference type="ChEBI" id="CHEBI:22390"/>
    </ligand>
</feature>
<sequence length="431" mass="49521">MKIPTITAILGLAALASAEVFLHETFSDGEAWKDRWTLSNYREDLGKLEVAPGKWYADKEKNAGLRTTEDYRFYAASTSFKPFSNKGKDFVVQFDVKNEQNIDCGGSYVKIFSDKFDPKTFNGDSDYNIMFGPDFCGTKAMVHVIFNYNGTNHNLKKTIPAPHDVYTHTYTLIVKPDQTYQVLIDGEEKQAGNLIEDWDFLPPKKILDPEAKKPEDWVDEAEIDDPEDKKPEGYDDIPEFIPDPEAKKPEDWDDDMDGEWEAPSISNPDYKGAWSARKIPNPAYKGPWVHPEIDNPEYKVDNEIYAYDFKNIGLDLWQVKSGSIFNNFFIADDVAEAEKARKESLELAAKEKEAKEAYDQEQEKLEEEARKKREEEEAKEEKKDSEDSSADEEINLDLDTEKEPEVAKEEVKEEVKEPVKEEEKKTVKDEL</sequence>
<dbReference type="FunFam" id="2.10.250.10:FF:000002">
    <property type="entry name" value="Calreticulin"/>
    <property type="match status" value="1"/>
</dbReference>
<dbReference type="OrthoDB" id="1938156at2759"/>
<dbReference type="InterPro" id="IPR009169">
    <property type="entry name" value="Calreticulin"/>
</dbReference>
<dbReference type="PANTHER" id="PTHR11073">
    <property type="entry name" value="CALRETICULIN AND CALNEXIN"/>
    <property type="match status" value="1"/>
</dbReference>
<dbReference type="AlphaFoldDB" id="A0A8H7ESY0"/>
<dbReference type="EMBL" id="JABAYA010000011">
    <property type="protein sequence ID" value="KAF7731270.1"/>
    <property type="molecule type" value="Genomic_DNA"/>
</dbReference>
<evidence type="ECO:0000256" key="12">
    <source>
        <dbReference type="PIRSR" id="PIRSR002356-1"/>
    </source>
</evidence>
<dbReference type="PROSITE" id="PS00804">
    <property type="entry name" value="CALRETICULIN_2"/>
    <property type="match status" value="1"/>
</dbReference>
<dbReference type="InterPro" id="IPR001580">
    <property type="entry name" value="Calret/calnex"/>
</dbReference>
<name>A0A8H7ESY0_9FUNG</name>
<dbReference type="Gene3D" id="2.60.120.200">
    <property type="match status" value="1"/>
</dbReference>
<evidence type="ECO:0000313" key="16">
    <source>
        <dbReference type="EMBL" id="KAF7731270.1"/>
    </source>
</evidence>
<comment type="caution">
    <text evidence="16">The sequence shown here is derived from an EMBL/GenBank/DDBJ whole genome shotgun (WGS) entry which is preliminary data.</text>
</comment>
<dbReference type="GO" id="GO:0005789">
    <property type="term" value="C:endoplasmic reticulum membrane"/>
    <property type="evidence" value="ECO:0007669"/>
    <property type="project" value="TreeGrafter"/>
</dbReference>
<keyword evidence="9" id="KW-0106">Calcium</keyword>
<dbReference type="GO" id="GO:0036503">
    <property type="term" value="P:ERAD pathway"/>
    <property type="evidence" value="ECO:0007669"/>
    <property type="project" value="TreeGrafter"/>
</dbReference>
<evidence type="ECO:0000256" key="8">
    <source>
        <dbReference type="ARBA" id="ARBA00022833"/>
    </source>
</evidence>
<dbReference type="GO" id="GO:0005509">
    <property type="term" value="F:calcium ion binding"/>
    <property type="evidence" value="ECO:0007669"/>
    <property type="project" value="InterPro"/>
</dbReference>
<keyword evidence="13" id="KW-1015">Disulfide bond</keyword>
<feature type="compositionally biased region" description="Acidic residues" evidence="15">
    <location>
        <begin position="387"/>
        <end position="398"/>
    </location>
</feature>
<feature type="disulfide bond" evidence="13">
    <location>
        <begin position="104"/>
        <end position="136"/>
    </location>
</feature>
<evidence type="ECO:0000256" key="14">
    <source>
        <dbReference type="RuleBase" id="RU362126"/>
    </source>
</evidence>
<keyword evidence="3" id="KW-0479">Metal-binding</keyword>
<feature type="compositionally biased region" description="Basic and acidic residues" evidence="15">
    <location>
        <begin position="399"/>
        <end position="431"/>
    </location>
</feature>
<keyword evidence="4 14" id="KW-0732">Signal</keyword>
<keyword evidence="17" id="KW-1185">Reference proteome</keyword>
<dbReference type="FunFam" id="2.60.120.200:FF:000018">
    <property type="entry name" value="Calreticulin 1b"/>
    <property type="match status" value="1"/>
</dbReference>
<evidence type="ECO:0000256" key="1">
    <source>
        <dbReference type="ARBA" id="ARBA00004319"/>
    </source>
</evidence>
<keyword evidence="6" id="KW-0677">Repeat</keyword>
<evidence type="ECO:0000256" key="6">
    <source>
        <dbReference type="ARBA" id="ARBA00022737"/>
    </source>
</evidence>
<dbReference type="GO" id="GO:0030246">
    <property type="term" value="F:carbohydrate binding"/>
    <property type="evidence" value="ECO:0007669"/>
    <property type="project" value="UniProtKB-KW"/>
</dbReference>
<evidence type="ECO:0000256" key="5">
    <source>
        <dbReference type="ARBA" id="ARBA00022734"/>
    </source>
</evidence>
<keyword evidence="7 11" id="KW-0256">Endoplasmic reticulum</keyword>
<accession>A0A8H7ESY0</accession>
<dbReference type="InterPro" id="IPR018124">
    <property type="entry name" value="Calret/calnex_CS"/>
</dbReference>
<reference evidence="16" key="1">
    <citation type="submission" date="2020-01" db="EMBL/GenBank/DDBJ databases">
        <title>Genome Sequencing of Three Apophysomyces-Like Fungal Strains Confirms a Novel Fungal Genus in the Mucoromycota with divergent Burkholderia-like Endosymbiotic Bacteria.</title>
        <authorList>
            <person name="Stajich J.E."/>
            <person name="Macias A.M."/>
            <person name="Carter-House D."/>
            <person name="Lovett B."/>
            <person name="Kasson L.R."/>
            <person name="Berry K."/>
            <person name="Grigoriev I."/>
            <person name="Chang Y."/>
            <person name="Spatafora J."/>
            <person name="Kasson M.T."/>
        </authorList>
    </citation>
    <scope>NUCLEOTIDE SEQUENCE</scope>
    <source>
        <strain evidence="16">NRRL A-21654</strain>
    </source>
</reference>
<proteinExistence type="inferred from homology"/>
<dbReference type="Gene3D" id="2.10.250.10">
    <property type="entry name" value="Calreticulin/calnexin, P domain"/>
    <property type="match status" value="1"/>
</dbReference>
<evidence type="ECO:0000256" key="11">
    <source>
        <dbReference type="PIRNR" id="PIRNR002356"/>
    </source>
</evidence>
<feature type="binding site" evidence="12">
    <location>
        <position position="315"/>
    </location>
    <ligand>
        <name>an alpha-D-glucoside</name>
        <dbReference type="ChEBI" id="CHEBI:22390"/>
    </ligand>
</feature>
<evidence type="ECO:0000256" key="13">
    <source>
        <dbReference type="PIRSR" id="PIRSR002356-3"/>
    </source>
</evidence>
<comment type="subcellular location">
    <subcellularLocation>
        <location evidence="1 11">Endoplasmic reticulum lumen</location>
    </subcellularLocation>
</comment>
<dbReference type="PANTHER" id="PTHR11073:SF2">
    <property type="entry name" value="CALRETICULIN"/>
    <property type="match status" value="1"/>
</dbReference>
<evidence type="ECO:0000256" key="7">
    <source>
        <dbReference type="ARBA" id="ARBA00022824"/>
    </source>
</evidence>
<feature type="chain" id="PRO_5034419786" description="Calreticulin" evidence="14">
    <location>
        <begin position="19"/>
        <end position="431"/>
    </location>
</feature>
<feature type="compositionally biased region" description="Acidic residues" evidence="15">
    <location>
        <begin position="217"/>
        <end position="226"/>
    </location>
</feature>